<comment type="subcellular location">
    <subcellularLocation>
        <location evidence="1">Cell inner membrane</location>
    </subcellularLocation>
</comment>
<evidence type="ECO:0000256" key="13">
    <source>
        <dbReference type="RuleBase" id="RU003694"/>
    </source>
</evidence>
<evidence type="ECO:0000256" key="8">
    <source>
        <dbReference type="ARBA" id="ARBA00022989"/>
    </source>
</evidence>
<dbReference type="InterPro" id="IPR020615">
    <property type="entry name" value="Thiolase_acyl_enz_int_AS"/>
</dbReference>
<keyword evidence="7" id="KW-0812">Transmembrane</keyword>
<evidence type="ECO:0000256" key="2">
    <source>
        <dbReference type="ARBA" id="ARBA00008467"/>
    </source>
</evidence>
<proteinExistence type="inferred from homology"/>
<evidence type="ECO:0000256" key="4">
    <source>
        <dbReference type="ARBA" id="ARBA00022475"/>
    </source>
</evidence>
<dbReference type="Gene3D" id="3.40.47.10">
    <property type="match status" value="1"/>
</dbReference>
<evidence type="ECO:0000256" key="5">
    <source>
        <dbReference type="ARBA" id="ARBA00022519"/>
    </source>
</evidence>
<keyword evidence="6 13" id="KW-0808">Transferase</keyword>
<dbReference type="InterPro" id="IPR018201">
    <property type="entry name" value="Ketoacyl_synth_AS"/>
</dbReference>
<protein>
    <recommendedName>
        <fullName evidence="11">Nodulation protein E</fullName>
    </recommendedName>
    <alternativeName>
        <fullName evidence="12">Host-specificity of nodulation protein B</fullName>
    </alternativeName>
</protein>
<feature type="domain" description="Ketosynthase family 3 (KS3)" evidence="14">
    <location>
        <begin position="4"/>
        <end position="400"/>
    </location>
</feature>
<dbReference type="InterPro" id="IPR014030">
    <property type="entry name" value="Ketoacyl_synth_N"/>
</dbReference>
<dbReference type="PROSITE" id="PS00606">
    <property type="entry name" value="KS3_1"/>
    <property type="match status" value="1"/>
</dbReference>
<dbReference type="SUPFAM" id="SSF53901">
    <property type="entry name" value="Thiolase-like"/>
    <property type="match status" value="2"/>
</dbReference>
<sequence length="400" mass="43922">MAMNRDIVITGLGVVSTHGVTLDRFWQAVKEGCPCEEGDFAQPYKKSVFIDDKKLRKAGQFINKRKSFSDDRRAFVFEAAGRALEDAGVSDRFDLGVVIGCSKPTMGRAERWMEAVKAMKKYEESSVYNVPIAGSVEIPSLYLVKKMFLTGPSLNVTAGCATGLMSVNTACRLIMMGDADIVIAGGVEVIPETTFYACYENMGVLTDSFKHFRPFHKDRNGFIIGEGCAVVVLETEESARNRGRKPYCKIEKWAALNDPTGYTKMNPDGAVISELINRLTNNNAYPIDYVNTHGTATRMNDPAELRAFKRSFNDKAGSMSFSATKPVTGHMLGATSAVELAICVLALQHQAVPPTIRLDEPDAECTIDLTPQKARHKNLERVMTLSYGFGGPMAGIVLKR</sequence>
<dbReference type="InterPro" id="IPR020841">
    <property type="entry name" value="PKS_Beta-ketoAc_synthase_dom"/>
</dbReference>
<dbReference type="PROSITE" id="PS00098">
    <property type="entry name" value="THIOLASE_1"/>
    <property type="match status" value="1"/>
</dbReference>
<dbReference type="CDD" id="cd00834">
    <property type="entry name" value="KAS_I_II"/>
    <property type="match status" value="1"/>
</dbReference>
<dbReference type="InterPro" id="IPR014031">
    <property type="entry name" value="Ketoacyl_synth_C"/>
</dbReference>
<name>A0A3A4R859_9BACT</name>
<dbReference type="EMBL" id="QZJZ01000015">
    <property type="protein sequence ID" value="RJP61186.1"/>
    <property type="molecule type" value="Genomic_DNA"/>
</dbReference>
<dbReference type="PROSITE" id="PS52004">
    <property type="entry name" value="KS3_2"/>
    <property type="match status" value="1"/>
</dbReference>
<dbReference type="InterPro" id="IPR016039">
    <property type="entry name" value="Thiolase-like"/>
</dbReference>
<evidence type="ECO:0000256" key="10">
    <source>
        <dbReference type="ARBA" id="ARBA00037576"/>
    </source>
</evidence>
<evidence type="ECO:0000256" key="12">
    <source>
        <dbReference type="ARBA" id="ARBA00041756"/>
    </source>
</evidence>
<accession>A0A3A4R859</accession>
<evidence type="ECO:0000256" key="7">
    <source>
        <dbReference type="ARBA" id="ARBA00022692"/>
    </source>
</evidence>
<keyword evidence="8" id="KW-1133">Transmembrane helix</keyword>
<dbReference type="Proteomes" id="UP000266426">
    <property type="component" value="Unassembled WGS sequence"/>
</dbReference>
<keyword evidence="5" id="KW-0997">Cell inner membrane</keyword>
<organism evidence="15 16">
    <name type="scientific">Candidatus Auribacter fodinae</name>
    <dbReference type="NCBI Taxonomy" id="2093366"/>
    <lineage>
        <taxon>Bacteria</taxon>
        <taxon>Pseudomonadati</taxon>
        <taxon>Candidatus Auribacterota</taxon>
        <taxon>Candidatus Auribacteria</taxon>
        <taxon>Candidatus Auribacterales</taxon>
        <taxon>Candidatus Auribacteraceae</taxon>
        <taxon>Candidatus Auribacter</taxon>
    </lineage>
</organism>
<dbReference type="GO" id="GO:0005886">
    <property type="term" value="C:plasma membrane"/>
    <property type="evidence" value="ECO:0007669"/>
    <property type="project" value="UniProtKB-SubCell"/>
</dbReference>
<dbReference type="PANTHER" id="PTHR11712:SF352">
    <property type="entry name" value="3-OXOACYL-[ACYL-CARRIER-PROTEIN] SYNTHASE"/>
    <property type="match status" value="1"/>
</dbReference>
<keyword evidence="9" id="KW-0472">Membrane</keyword>
<dbReference type="SMART" id="SM00825">
    <property type="entry name" value="PKS_KS"/>
    <property type="match status" value="1"/>
</dbReference>
<keyword evidence="4" id="KW-1003">Cell membrane</keyword>
<dbReference type="InterPro" id="IPR000794">
    <property type="entry name" value="Beta-ketoacyl_synthase"/>
</dbReference>
<dbReference type="PANTHER" id="PTHR11712">
    <property type="entry name" value="POLYKETIDE SYNTHASE-RELATED"/>
    <property type="match status" value="1"/>
</dbReference>
<evidence type="ECO:0000256" key="9">
    <source>
        <dbReference type="ARBA" id="ARBA00023136"/>
    </source>
</evidence>
<dbReference type="Pfam" id="PF00109">
    <property type="entry name" value="ketoacyl-synt"/>
    <property type="match status" value="1"/>
</dbReference>
<evidence type="ECO:0000256" key="3">
    <source>
        <dbReference type="ARBA" id="ARBA00022458"/>
    </source>
</evidence>
<reference evidence="15 16" key="1">
    <citation type="journal article" date="2017" name="ISME J.">
        <title>Energy and carbon metabolisms in a deep terrestrial subsurface fluid microbial community.</title>
        <authorList>
            <person name="Momper L."/>
            <person name="Jungbluth S.P."/>
            <person name="Lee M.D."/>
            <person name="Amend J.P."/>
        </authorList>
    </citation>
    <scope>NUCLEOTIDE SEQUENCE [LARGE SCALE GENOMIC DNA]</scope>
    <source>
        <strain evidence="15">SURF_26</strain>
    </source>
</reference>
<evidence type="ECO:0000259" key="14">
    <source>
        <dbReference type="PROSITE" id="PS52004"/>
    </source>
</evidence>
<evidence type="ECO:0000256" key="1">
    <source>
        <dbReference type="ARBA" id="ARBA00004533"/>
    </source>
</evidence>
<comment type="function">
    <text evidence="10">Proposed to synthesize NOD factor fatty acyl chain. Involved in the synthesis of a highly unsaturated fatty acid moiety, which forms part of a lipo-oligosaccharide that is responsible for host specificity.</text>
</comment>
<dbReference type="Pfam" id="PF02801">
    <property type="entry name" value="Ketoacyl-synt_C"/>
    <property type="match status" value="1"/>
</dbReference>
<comment type="similarity">
    <text evidence="2 13">Belongs to the thiolase-like superfamily. Beta-ketoacyl-ACP synthases family.</text>
</comment>
<dbReference type="AlphaFoldDB" id="A0A3A4R859"/>
<evidence type="ECO:0000256" key="11">
    <source>
        <dbReference type="ARBA" id="ARBA00039445"/>
    </source>
</evidence>
<evidence type="ECO:0000256" key="6">
    <source>
        <dbReference type="ARBA" id="ARBA00022679"/>
    </source>
</evidence>
<dbReference type="GO" id="GO:0006633">
    <property type="term" value="P:fatty acid biosynthetic process"/>
    <property type="evidence" value="ECO:0007669"/>
    <property type="project" value="InterPro"/>
</dbReference>
<comment type="caution">
    <text evidence="15">The sequence shown here is derived from an EMBL/GenBank/DDBJ whole genome shotgun (WGS) entry which is preliminary data.</text>
</comment>
<keyword evidence="3" id="KW-0536">Nodulation</keyword>
<dbReference type="GO" id="GO:0004315">
    <property type="term" value="F:3-oxoacyl-[acyl-carrier-protein] synthase activity"/>
    <property type="evidence" value="ECO:0007669"/>
    <property type="project" value="InterPro"/>
</dbReference>
<evidence type="ECO:0000313" key="15">
    <source>
        <dbReference type="EMBL" id="RJP61186.1"/>
    </source>
</evidence>
<evidence type="ECO:0000313" key="16">
    <source>
        <dbReference type="Proteomes" id="UP000266426"/>
    </source>
</evidence>
<gene>
    <name evidence="15" type="ORF">C4541_02300</name>
</gene>